<protein>
    <submittedName>
        <fullName evidence="2">Uncharacterized protein</fullName>
    </submittedName>
</protein>
<evidence type="ECO:0000256" key="1">
    <source>
        <dbReference type="SAM" id="MobiDB-lite"/>
    </source>
</evidence>
<accession>A0A5B7DQR5</accession>
<feature type="region of interest" description="Disordered" evidence="1">
    <location>
        <begin position="1"/>
        <end position="41"/>
    </location>
</feature>
<dbReference type="EMBL" id="VSRR010001272">
    <property type="protein sequence ID" value="MPC23961.1"/>
    <property type="molecule type" value="Genomic_DNA"/>
</dbReference>
<comment type="caution">
    <text evidence="2">The sequence shown here is derived from an EMBL/GenBank/DDBJ whole genome shotgun (WGS) entry which is preliminary data.</text>
</comment>
<dbReference type="Proteomes" id="UP000324222">
    <property type="component" value="Unassembled WGS sequence"/>
</dbReference>
<dbReference type="AlphaFoldDB" id="A0A5B7DQR5"/>
<evidence type="ECO:0000313" key="3">
    <source>
        <dbReference type="Proteomes" id="UP000324222"/>
    </source>
</evidence>
<gene>
    <name evidence="2" type="ORF">E2C01_017030</name>
</gene>
<proteinExistence type="predicted"/>
<sequence length="162" mass="18879">MSYQGFPNIPNHHSGVNTNPCSFPSPPQSRRKRPKMEDQEHKDLNTPYLICQVLALDRPHLKATRIVKHSLTAPTHDTSIYILREIKRWGDNEYLSIAQNINYTMESKFTISVITFTTMTTYKHITKVTLPHGKHNNDKAICEQMLENHFYWVKRGPINKFS</sequence>
<name>A0A5B7DQR5_PORTR</name>
<organism evidence="2 3">
    <name type="scientific">Portunus trituberculatus</name>
    <name type="common">Swimming crab</name>
    <name type="synonym">Neptunus trituberculatus</name>
    <dbReference type="NCBI Taxonomy" id="210409"/>
    <lineage>
        <taxon>Eukaryota</taxon>
        <taxon>Metazoa</taxon>
        <taxon>Ecdysozoa</taxon>
        <taxon>Arthropoda</taxon>
        <taxon>Crustacea</taxon>
        <taxon>Multicrustacea</taxon>
        <taxon>Malacostraca</taxon>
        <taxon>Eumalacostraca</taxon>
        <taxon>Eucarida</taxon>
        <taxon>Decapoda</taxon>
        <taxon>Pleocyemata</taxon>
        <taxon>Brachyura</taxon>
        <taxon>Eubrachyura</taxon>
        <taxon>Portunoidea</taxon>
        <taxon>Portunidae</taxon>
        <taxon>Portuninae</taxon>
        <taxon>Portunus</taxon>
    </lineage>
</organism>
<evidence type="ECO:0000313" key="2">
    <source>
        <dbReference type="EMBL" id="MPC23961.1"/>
    </source>
</evidence>
<keyword evidence="3" id="KW-1185">Reference proteome</keyword>
<reference evidence="2 3" key="1">
    <citation type="submission" date="2019-05" db="EMBL/GenBank/DDBJ databases">
        <title>Another draft genome of Portunus trituberculatus and its Hox gene families provides insights of decapod evolution.</title>
        <authorList>
            <person name="Jeong J.-H."/>
            <person name="Song I."/>
            <person name="Kim S."/>
            <person name="Choi T."/>
            <person name="Kim D."/>
            <person name="Ryu S."/>
            <person name="Kim W."/>
        </authorList>
    </citation>
    <scope>NUCLEOTIDE SEQUENCE [LARGE SCALE GENOMIC DNA]</scope>
    <source>
        <tissue evidence="2">Muscle</tissue>
    </source>
</reference>